<evidence type="ECO:0000259" key="1">
    <source>
        <dbReference type="PROSITE" id="PS51272"/>
    </source>
</evidence>
<reference evidence="2" key="1">
    <citation type="submission" date="2019-08" db="EMBL/GenBank/DDBJ databases">
        <authorList>
            <person name="Kucharzyk K."/>
            <person name="Murdoch R.W."/>
            <person name="Higgins S."/>
            <person name="Loffler F."/>
        </authorList>
    </citation>
    <scope>NUCLEOTIDE SEQUENCE</scope>
</reference>
<accession>A0A645A2X9</accession>
<sequence length="367" mass="39768">MTETSSELFSGTQGTVRAEANVTNAFSSSVEVKVTDTEENPSGFGLGVGNKVYPFDISLYVKGTNTKTQPRDGYSVTITLPVPDSLLEMKEQLSVTHKADNGSVTTLASQLKQINGVWYLVFEATEFSPYALVVKSTSTYDKTAGLPYYLGSGGAKIFIGFADNGKYLAPTGASVQFMGNAKSFTDIGSHWAKEYIGFVTERELFLGTEKDAFSPDSGMTRAMFATVIGRLYERSFGEIDAASVHAFTDCIYDDYYGRYVDWASINNILSGYGNGGFGPVDQITREQMAAILYRFADFLGVLPSEMNTVLSYPDAKEISGYAASATLYCQTTGIITGRDGGRFDPQGTATRAEVATIIQRFIESVLA</sequence>
<gene>
    <name evidence="2" type="ORF">SDC9_93984</name>
</gene>
<comment type="caution">
    <text evidence="2">The sequence shown here is derived from an EMBL/GenBank/DDBJ whole genome shotgun (WGS) entry which is preliminary data.</text>
</comment>
<feature type="domain" description="SLH" evidence="1">
    <location>
        <begin position="243"/>
        <end position="306"/>
    </location>
</feature>
<protein>
    <recommendedName>
        <fullName evidence="1">SLH domain-containing protein</fullName>
    </recommendedName>
</protein>
<organism evidence="2">
    <name type="scientific">bioreactor metagenome</name>
    <dbReference type="NCBI Taxonomy" id="1076179"/>
    <lineage>
        <taxon>unclassified sequences</taxon>
        <taxon>metagenomes</taxon>
        <taxon>ecological metagenomes</taxon>
    </lineage>
</organism>
<dbReference type="PROSITE" id="PS51272">
    <property type="entry name" value="SLH"/>
    <property type="match status" value="3"/>
</dbReference>
<dbReference type="EMBL" id="VSSQ01011615">
    <property type="protein sequence ID" value="MPM47276.1"/>
    <property type="molecule type" value="Genomic_DNA"/>
</dbReference>
<evidence type="ECO:0000313" key="2">
    <source>
        <dbReference type="EMBL" id="MPM47276.1"/>
    </source>
</evidence>
<dbReference type="InterPro" id="IPR051465">
    <property type="entry name" value="Cell_Envelope_Struct_Comp"/>
</dbReference>
<name>A0A645A2X9_9ZZZZ</name>
<dbReference type="PANTHER" id="PTHR43308">
    <property type="entry name" value="OUTER MEMBRANE PROTEIN ALPHA-RELATED"/>
    <property type="match status" value="1"/>
</dbReference>
<dbReference type="InterPro" id="IPR001119">
    <property type="entry name" value="SLH_dom"/>
</dbReference>
<feature type="domain" description="SLH" evidence="1">
    <location>
        <begin position="309"/>
        <end position="367"/>
    </location>
</feature>
<feature type="domain" description="SLH" evidence="1">
    <location>
        <begin position="179"/>
        <end position="242"/>
    </location>
</feature>
<dbReference type="Pfam" id="PF00395">
    <property type="entry name" value="SLH"/>
    <property type="match status" value="3"/>
</dbReference>
<dbReference type="AlphaFoldDB" id="A0A645A2X9"/>
<proteinExistence type="predicted"/>